<feature type="transmembrane region" description="Helical" evidence="1">
    <location>
        <begin position="48"/>
        <end position="71"/>
    </location>
</feature>
<feature type="transmembrane region" description="Helical" evidence="1">
    <location>
        <begin position="83"/>
        <end position="105"/>
    </location>
</feature>
<protein>
    <submittedName>
        <fullName evidence="2">Uncharacterized protein</fullName>
    </submittedName>
</protein>
<evidence type="ECO:0000313" key="2">
    <source>
        <dbReference type="EMBL" id="AMG39251.2"/>
    </source>
</evidence>
<evidence type="ECO:0000256" key="1">
    <source>
        <dbReference type="SAM" id="Phobius"/>
    </source>
</evidence>
<dbReference type="AlphaFoldDB" id="A0A0X8P3K8"/>
<keyword evidence="1" id="KW-0472">Membrane</keyword>
<keyword evidence="1" id="KW-1133">Transmembrane helix</keyword>
<keyword evidence="1" id="KW-0812">Transmembrane</keyword>
<feature type="transmembrane region" description="Helical" evidence="1">
    <location>
        <begin position="111"/>
        <end position="129"/>
    </location>
</feature>
<accession>A0A0X8P3K8</accession>
<reference evidence="3" key="1">
    <citation type="submission" date="2015-12" db="EMBL/GenBank/DDBJ databases">
        <title>FDA dAtabase for Regulatory Grade micrObial Sequences (FDA-ARGOS): Supporting development and validation of Infectious Disease Dx tests.</title>
        <authorList>
            <person name="Case J."/>
            <person name="Tallon L."/>
            <person name="Sadzewicz L."/>
            <person name="Sengamalay N."/>
            <person name="Ott S."/>
            <person name="Godinez A."/>
            <person name="Nagaraj S."/>
            <person name="Nadendla S."/>
            <person name="Sichtig H."/>
        </authorList>
    </citation>
    <scope>NUCLEOTIDE SEQUENCE [LARGE SCALE GENOMIC DNA]</scope>
    <source>
        <strain evidence="3">FDAARGOS_147</strain>
    </source>
</reference>
<gene>
    <name evidence="2" type="ORF">AL504_26470</name>
</gene>
<organism evidence="2 3">
    <name type="scientific">Alcaligenes xylosoxydans xylosoxydans</name>
    <name type="common">Achromobacter xylosoxidans</name>
    <dbReference type="NCBI Taxonomy" id="85698"/>
    <lineage>
        <taxon>Bacteria</taxon>
        <taxon>Pseudomonadati</taxon>
        <taxon>Pseudomonadota</taxon>
        <taxon>Betaproteobacteria</taxon>
        <taxon>Burkholderiales</taxon>
        <taxon>Alcaligenaceae</taxon>
        <taxon>Achromobacter</taxon>
    </lineage>
</organism>
<dbReference type="Proteomes" id="UP000060602">
    <property type="component" value="Chromosome"/>
</dbReference>
<sequence length="144" mass="15374">MAQNSVPMNRSVLSLPRLVAARLLWYVGVAALALMALASPTQFSVVAVLSAIAIYIPLSMLGLPLVAWLVLRQARAAAPAALAPAWPCWLAGAAGIALLACYHLWAEMELAELGVLLLLVAVDLALARWESARLLERIAADRPR</sequence>
<proteinExistence type="predicted"/>
<name>A0A0X8P3K8_ALCXX</name>
<dbReference type="EMBL" id="CP014060">
    <property type="protein sequence ID" value="AMG39251.2"/>
    <property type="molecule type" value="Genomic_DNA"/>
</dbReference>
<evidence type="ECO:0000313" key="3">
    <source>
        <dbReference type="Proteomes" id="UP000060602"/>
    </source>
</evidence>